<accession>A0A0K2SHQ1</accession>
<protein>
    <submittedName>
        <fullName evidence="2">Uncharacterized protein</fullName>
    </submittedName>
</protein>
<feature type="region of interest" description="Disordered" evidence="1">
    <location>
        <begin position="19"/>
        <end position="52"/>
    </location>
</feature>
<gene>
    <name evidence="2" type="ORF">LIP_0502</name>
</gene>
<name>A0A0K2SHQ1_LIMPI</name>
<dbReference type="EMBL" id="AP014924">
    <property type="protein sequence ID" value="BAS26359.1"/>
    <property type="molecule type" value="Genomic_DNA"/>
</dbReference>
<proteinExistence type="predicted"/>
<dbReference type="AlphaFoldDB" id="A0A0K2SHQ1"/>
<evidence type="ECO:0000313" key="3">
    <source>
        <dbReference type="Proteomes" id="UP000065807"/>
    </source>
</evidence>
<organism evidence="2 3">
    <name type="scientific">Limnochorda pilosa</name>
    <dbReference type="NCBI Taxonomy" id="1555112"/>
    <lineage>
        <taxon>Bacteria</taxon>
        <taxon>Bacillati</taxon>
        <taxon>Bacillota</taxon>
        <taxon>Limnochordia</taxon>
        <taxon>Limnochordales</taxon>
        <taxon>Limnochordaceae</taxon>
        <taxon>Limnochorda</taxon>
    </lineage>
</organism>
<dbReference type="Proteomes" id="UP000065807">
    <property type="component" value="Chromosome"/>
</dbReference>
<feature type="compositionally biased region" description="Basic and acidic residues" evidence="1">
    <location>
        <begin position="19"/>
        <end position="35"/>
    </location>
</feature>
<sequence>MGYAYDVFGRRVYREESHWQNRNHQRSEVTHDPYEGKPSMAGGTAIGYLQGG</sequence>
<evidence type="ECO:0000256" key="1">
    <source>
        <dbReference type="SAM" id="MobiDB-lite"/>
    </source>
</evidence>
<dbReference type="STRING" id="1555112.LIP_0502"/>
<keyword evidence="3" id="KW-1185">Reference proteome</keyword>
<reference evidence="3" key="2">
    <citation type="journal article" date="2016" name="Int. J. Syst. Evol. Microbiol.">
        <title>Complete genome sequence and cell structure of Limnochorda pilosa, a Gram-negative spore-former within the phylum Firmicutes.</title>
        <authorList>
            <person name="Watanabe M."/>
            <person name="Kojima H."/>
            <person name="Fukui M."/>
        </authorList>
    </citation>
    <scope>NUCLEOTIDE SEQUENCE [LARGE SCALE GENOMIC DNA]</scope>
    <source>
        <strain evidence="3">HC45</strain>
    </source>
</reference>
<evidence type="ECO:0000313" key="2">
    <source>
        <dbReference type="EMBL" id="BAS26359.1"/>
    </source>
</evidence>
<dbReference type="KEGG" id="lpil:LIP_0502"/>
<reference evidence="3" key="1">
    <citation type="submission" date="2015-07" db="EMBL/GenBank/DDBJ databases">
        <title>Complete genome sequence and phylogenetic analysis of Limnochorda pilosa.</title>
        <authorList>
            <person name="Watanabe M."/>
            <person name="Kojima H."/>
            <person name="Fukui M."/>
        </authorList>
    </citation>
    <scope>NUCLEOTIDE SEQUENCE [LARGE SCALE GENOMIC DNA]</scope>
    <source>
        <strain evidence="3">HC45</strain>
    </source>
</reference>